<keyword evidence="5" id="KW-0460">Magnesium</keyword>
<organism evidence="7 8">
    <name type="scientific">Tessaracoccus flavescens</name>
    <dbReference type="NCBI Taxonomy" id="399497"/>
    <lineage>
        <taxon>Bacteria</taxon>
        <taxon>Bacillati</taxon>
        <taxon>Actinomycetota</taxon>
        <taxon>Actinomycetes</taxon>
        <taxon>Propionibacteriales</taxon>
        <taxon>Propionibacteriaceae</taxon>
        <taxon>Tessaracoccus</taxon>
    </lineage>
</organism>
<dbReference type="AlphaFoldDB" id="A0A1Q2CUD2"/>
<sequence length="348" mass="38421">MSAPAPETSTWEELVQAELEAFFAERSRDAMRFGAQFERLWELARENSLGGKLLRPRMLLEVFDTLRPDGLGWRTAVELSVAVELLHLAFLLHDDVIDGDLLRRGHPNLVGTLVEDHGDLNWAHSSAILMGDLLTSASHLRFARIDTTREVRLRVLDHLERIVTETVAGEHADVALSVGVIEPDIATVVDMTTWKTAAYTCELPLRLAAILAGAPRALEETLAAIGGRLGLVYQLQDDLLSTFGEASLHGKDRWSDLREGKQTALVAHARGSAQWGRIEPLLGTHELTGDQALEIVALLEECGARRFVEDLVEEQLHSTRQLITGGALPGATRLVLLRIQHDLEGRQS</sequence>
<dbReference type="STRING" id="399497.BW733_01530"/>
<dbReference type="InterPro" id="IPR033749">
    <property type="entry name" value="Polyprenyl_synt_CS"/>
</dbReference>
<dbReference type="KEGG" id="tfa:BW733_01530"/>
<reference evidence="7 8" key="1">
    <citation type="journal article" date="2008" name="Int. J. Syst. Evol. Microbiol.">
        <title>Tessaracoccus flavescens sp. nov., isolated from marine sediment.</title>
        <authorList>
            <person name="Lee D.W."/>
            <person name="Lee S.D."/>
        </authorList>
    </citation>
    <scope>NUCLEOTIDE SEQUENCE [LARGE SCALE GENOMIC DNA]</scope>
    <source>
        <strain evidence="7 8">SST-39T</strain>
    </source>
</reference>
<dbReference type="EMBL" id="CP019607">
    <property type="protein sequence ID" value="AQP49708.1"/>
    <property type="molecule type" value="Genomic_DNA"/>
</dbReference>
<dbReference type="InterPro" id="IPR000092">
    <property type="entry name" value="Polyprenyl_synt"/>
</dbReference>
<keyword evidence="8" id="KW-1185">Reference proteome</keyword>
<dbReference type="Pfam" id="PF00348">
    <property type="entry name" value="polyprenyl_synt"/>
    <property type="match status" value="1"/>
</dbReference>
<name>A0A1Q2CUD2_9ACTN</name>
<evidence type="ECO:0000313" key="8">
    <source>
        <dbReference type="Proteomes" id="UP000188235"/>
    </source>
</evidence>
<dbReference type="PANTHER" id="PTHR12001:SF85">
    <property type="entry name" value="SHORT CHAIN ISOPRENYL DIPHOSPHATE SYNTHASE"/>
    <property type="match status" value="1"/>
</dbReference>
<evidence type="ECO:0008006" key="9">
    <source>
        <dbReference type="Google" id="ProtNLM"/>
    </source>
</evidence>
<dbReference type="Proteomes" id="UP000188235">
    <property type="component" value="Chromosome"/>
</dbReference>
<proteinExistence type="inferred from homology"/>
<dbReference type="GO" id="GO:0004659">
    <property type="term" value="F:prenyltransferase activity"/>
    <property type="evidence" value="ECO:0007669"/>
    <property type="project" value="InterPro"/>
</dbReference>
<evidence type="ECO:0000256" key="6">
    <source>
        <dbReference type="RuleBase" id="RU004466"/>
    </source>
</evidence>
<evidence type="ECO:0000256" key="5">
    <source>
        <dbReference type="ARBA" id="ARBA00022842"/>
    </source>
</evidence>
<dbReference type="SFLD" id="SFLDS00005">
    <property type="entry name" value="Isoprenoid_Synthase_Type_I"/>
    <property type="match status" value="1"/>
</dbReference>
<comment type="cofactor">
    <cofactor evidence="1">
        <name>Mg(2+)</name>
        <dbReference type="ChEBI" id="CHEBI:18420"/>
    </cofactor>
</comment>
<dbReference type="PANTHER" id="PTHR12001">
    <property type="entry name" value="GERANYLGERANYL PYROPHOSPHATE SYNTHASE"/>
    <property type="match status" value="1"/>
</dbReference>
<dbReference type="GO" id="GO:0046872">
    <property type="term" value="F:metal ion binding"/>
    <property type="evidence" value="ECO:0007669"/>
    <property type="project" value="UniProtKB-KW"/>
</dbReference>
<dbReference type="OrthoDB" id="4497239at2"/>
<dbReference type="SUPFAM" id="SSF48576">
    <property type="entry name" value="Terpenoid synthases"/>
    <property type="match status" value="1"/>
</dbReference>
<keyword evidence="3 6" id="KW-0808">Transferase</keyword>
<dbReference type="InterPro" id="IPR008949">
    <property type="entry name" value="Isoprenoid_synthase_dom_sf"/>
</dbReference>
<dbReference type="RefSeq" id="WP_152024517.1">
    <property type="nucleotide sequence ID" value="NZ_CP019607.1"/>
</dbReference>
<keyword evidence="4" id="KW-0479">Metal-binding</keyword>
<evidence type="ECO:0000256" key="4">
    <source>
        <dbReference type="ARBA" id="ARBA00022723"/>
    </source>
</evidence>
<protein>
    <recommendedName>
        <fullName evidence="9">Geranylgeranyl pyrophosphate synthase</fullName>
    </recommendedName>
</protein>
<dbReference type="GO" id="GO:0008299">
    <property type="term" value="P:isoprenoid biosynthetic process"/>
    <property type="evidence" value="ECO:0007669"/>
    <property type="project" value="InterPro"/>
</dbReference>
<dbReference type="Gene3D" id="1.10.600.10">
    <property type="entry name" value="Farnesyl Diphosphate Synthase"/>
    <property type="match status" value="1"/>
</dbReference>
<evidence type="ECO:0000313" key="7">
    <source>
        <dbReference type="EMBL" id="AQP49708.1"/>
    </source>
</evidence>
<evidence type="ECO:0000256" key="3">
    <source>
        <dbReference type="ARBA" id="ARBA00022679"/>
    </source>
</evidence>
<dbReference type="PROSITE" id="PS00723">
    <property type="entry name" value="POLYPRENYL_SYNTHASE_1"/>
    <property type="match status" value="1"/>
</dbReference>
<comment type="similarity">
    <text evidence="2 6">Belongs to the FPP/GGPP synthase family.</text>
</comment>
<evidence type="ECO:0000256" key="1">
    <source>
        <dbReference type="ARBA" id="ARBA00001946"/>
    </source>
</evidence>
<evidence type="ECO:0000256" key="2">
    <source>
        <dbReference type="ARBA" id="ARBA00006706"/>
    </source>
</evidence>
<accession>A0A1Q2CUD2</accession>
<gene>
    <name evidence="7" type="ORF">BW733_01530</name>
</gene>
<dbReference type="CDD" id="cd00685">
    <property type="entry name" value="Trans_IPPS_HT"/>
    <property type="match status" value="1"/>
</dbReference>